<keyword evidence="15" id="KW-0732">Signal</keyword>
<keyword evidence="8 13" id="KW-0106">Calcium</keyword>
<keyword evidence="6" id="KW-0349">Heme</keyword>
<dbReference type="InterPro" id="IPR010255">
    <property type="entry name" value="Haem_peroxidase_sf"/>
</dbReference>
<dbReference type="GO" id="GO:0046872">
    <property type="term" value="F:metal ion binding"/>
    <property type="evidence" value="ECO:0007669"/>
    <property type="project" value="UniProtKB-KW"/>
</dbReference>
<keyword evidence="5" id="KW-0575">Peroxidase</keyword>
<evidence type="ECO:0000259" key="16">
    <source>
        <dbReference type="PROSITE" id="PS50873"/>
    </source>
</evidence>
<evidence type="ECO:0000256" key="9">
    <source>
        <dbReference type="ARBA" id="ARBA00023002"/>
    </source>
</evidence>
<feature type="chain" id="PRO_5029744589" description="peroxidase" evidence="15">
    <location>
        <begin position="30"/>
        <end position="243"/>
    </location>
</feature>
<reference evidence="17 18" key="1">
    <citation type="journal article" date="2020" name="bioRxiv">
        <title>Sequence and annotation of 42 cannabis genomes reveals extensive copy number variation in cannabinoid synthesis and pathogen resistance genes.</title>
        <authorList>
            <person name="Mckernan K.J."/>
            <person name="Helbert Y."/>
            <person name="Kane L.T."/>
            <person name="Ebling H."/>
            <person name="Zhang L."/>
            <person name="Liu B."/>
            <person name="Eaton Z."/>
            <person name="Mclaughlin S."/>
            <person name="Kingan S."/>
            <person name="Baybayan P."/>
            <person name="Concepcion G."/>
            <person name="Jordan M."/>
            <person name="Riva A."/>
            <person name="Barbazuk W."/>
            <person name="Harkins T."/>
        </authorList>
    </citation>
    <scope>NUCLEOTIDE SEQUENCE [LARGE SCALE GENOMIC DNA]</scope>
    <source>
        <strain evidence="18">cv. Jamaican Lion 4</strain>
        <tissue evidence="17">Leaf</tissue>
    </source>
</reference>
<keyword evidence="12" id="KW-0325">Glycoprotein</keyword>
<dbReference type="PROSITE" id="PS00435">
    <property type="entry name" value="PEROXIDASE_1"/>
    <property type="match status" value="1"/>
</dbReference>
<comment type="function">
    <text evidence="2">Removal of H(2)O(2), oxidation of toxic reductants, biosynthesis and degradation of lignin, suberization, auxin catabolism, response to environmental stresses such as wounding, pathogen attack and oxidative stress. These functions might be dependent on each isozyme/isoform in each plant tissue.</text>
</comment>
<dbReference type="Gene3D" id="1.10.520.10">
    <property type="match status" value="1"/>
</dbReference>
<dbReference type="PROSITE" id="PS00436">
    <property type="entry name" value="PEROXIDASE_2"/>
    <property type="match status" value="1"/>
</dbReference>
<evidence type="ECO:0000256" key="1">
    <source>
        <dbReference type="ARBA" id="ARBA00000189"/>
    </source>
</evidence>
<dbReference type="InterPro" id="IPR019794">
    <property type="entry name" value="Peroxidases_AS"/>
</dbReference>
<evidence type="ECO:0000256" key="15">
    <source>
        <dbReference type="SAM" id="SignalP"/>
    </source>
</evidence>
<evidence type="ECO:0000256" key="3">
    <source>
        <dbReference type="ARBA" id="ARBA00006873"/>
    </source>
</evidence>
<feature type="binding site" evidence="13">
    <location>
        <position position="166"/>
    </location>
    <ligand>
        <name>Ca(2+)</name>
        <dbReference type="ChEBI" id="CHEBI:29108"/>
        <label>2</label>
    </ligand>
</feature>
<keyword evidence="9" id="KW-0560">Oxidoreductase</keyword>
<dbReference type="InterPro" id="IPR000823">
    <property type="entry name" value="Peroxidase_pln"/>
</dbReference>
<dbReference type="Proteomes" id="UP000525078">
    <property type="component" value="Unassembled WGS sequence"/>
</dbReference>
<dbReference type="SUPFAM" id="SSF48113">
    <property type="entry name" value="Heme-dependent peroxidases"/>
    <property type="match status" value="1"/>
</dbReference>
<feature type="domain" description="Plant heme peroxidase family profile" evidence="16">
    <location>
        <begin position="11"/>
        <end position="243"/>
    </location>
</feature>
<sequence>MGYGKSVSTVVYNCIVVLVLLSSSSATWAASSRSSGLKVGFYRRSCPAAESIVRRAVNKAVSLNPGFAAGLIRLHFHDCFVRQLIEKFAKKGLSAEEMVTLSGAHSIGVSHCSSFSDRLYTFNSTHPQDPSMDRRYAAFLKTRCPPPMMMTSNGGVNPTVALESRTPLRLDNVYYAELKNHRGLFTSDQTLKSSGSTSRMVSLNARHGSLWAAKFARAMVRMGSIEVLTGRKGEVRRFCSVVN</sequence>
<dbReference type="EC" id="1.11.1.7" evidence="4"/>
<proteinExistence type="inferred from homology"/>
<feature type="binding site" evidence="13">
    <location>
        <position position="171"/>
    </location>
    <ligand>
        <name>Ca(2+)</name>
        <dbReference type="ChEBI" id="CHEBI:29108"/>
        <label>2</label>
    </ligand>
</feature>
<evidence type="ECO:0000256" key="12">
    <source>
        <dbReference type="ARBA" id="ARBA00023180"/>
    </source>
</evidence>
<evidence type="ECO:0000256" key="5">
    <source>
        <dbReference type="ARBA" id="ARBA00022559"/>
    </source>
</evidence>
<evidence type="ECO:0000313" key="17">
    <source>
        <dbReference type="EMBL" id="KAF4383495.1"/>
    </source>
</evidence>
<evidence type="ECO:0000256" key="6">
    <source>
        <dbReference type="ARBA" id="ARBA00022617"/>
    </source>
</evidence>
<dbReference type="Gene3D" id="1.10.420.10">
    <property type="entry name" value="Peroxidase, domain 2"/>
    <property type="match status" value="1"/>
</dbReference>
<dbReference type="InterPro" id="IPR019793">
    <property type="entry name" value="Peroxidases_heam-ligand_BS"/>
</dbReference>
<gene>
    <name evidence="17" type="ORF">F8388_013995</name>
</gene>
<name>A0A7J6GKR1_CANSA</name>
<comment type="caution">
    <text evidence="17">The sequence shown here is derived from an EMBL/GenBank/DDBJ whole genome shotgun (WGS) entry which is preliminary data.</text>
</comment>
<dbReference type="PROSITE" id="PS50873">
    <property type="entry name" value="PEROXIDASE_4"/>
    <property type="match status" value="1"/>
</dbReference>
<evidence type="ECO:0000313" key="18">
    <source>
        <dbReference type="Proteomes" id="UP000525078"/>
    </source>
</evidence>
<keyword evidence="7 13" id="KW-0479">Metal-binding</keyword>
<keyword evidence="10 13" id="KW-0408">Iron</keyword>
<protein>
    <recommendedName>
        <fullName evidence="4">peroxidase</fullName>
        <ecNumber evidence="4">1.11.1.7</ecNumber>
    </recommendedName>
</protein>
<evidence type="ECO:0000256" key="8">
    <source>
        <dbReference type="ARBA" id="ARBA00022837"/>
    </source>
</evidence>
<comment type="cofactor">
    <cofactor evidence="13">
        <name>Ca(2+)</name>
        <dbReference type="ChEBI" id="CHEBI:29108"/>
    </cofactor>
    <text evidence="13">Binds 2 calcium ions per subunit.</text>
</comment>
<dbReference type="GO" id="GO:0006979">
    <property type="term" value="P:response to oxidative stress"/>
    <property type="evidence" value="ECO:0007669"/>
    <property type="project" value="InterPro"/>
</dbReference>
<dbReference type="GO" id="GO:0020037">
    <property type="term" value="F:heme binding"/>
    <property type="evidence" value="ECO:0007669"/>
    <property type="project" value="InterPro"/>
</dbReference>
<dbReference type="AlphaFoldDB" id="A0A7J6GKR1"/>
<organism evidence="17 18">
    <name type="scientific">Cannabis sativa</name>
    <name type="common">Hemp</name>
    <name type="synonym">Marijuana</name>
    <dbReference type="NCBI Taxonomy" id="3483"/>
    <lineage>
        <taxon>Eukaryota</taxon>
        <taxon>Viridiplantae</taxon>
        <taxon>Streptophyta</taxon>
        <taxon>Embryophyta</taxon>
        <taxon>Tracheophyta</taxon>
        <taxon>Spermatophyta</taxon>
        <taxon>Magnoliopsida</taxon>
        <taxon>eudicotyledons</taxon>
        <taxon>Gunneridae</taxon>
        <taxon>Pentapetalae</taxon>
        <taxon>rosids</taxon>
        <taxon>fabids</taxon>
        <taxon>Rosales</taxon>
        <taxon>Cannabaceae</taxon>
        <taxon>Cannabis</taxon>
    </lineage>
</organism>
<evidence type="ECO:0000256" key="13">
    <source>
        <dbReference type="PIRSR" id="PIRSR600823-3"/>
    </source>
</evidence>
<evidence type="ECO:0000256" key="7">
    <source>
        <dbReference type="ARBA" id="ARBA00022723"/>
    </source>
</evidence>
<feature type="binding site" description="axial binding residue" evidence="13">
    <location>
        <position position="105"/>
    </location>
    <ligand>
        <name>heme b</name>
        <dbReference type="ChEBI" id="CHEBI:60344"/>
    </ligand>
    <ligandPart>
        <name>Fe</name>
        <dbReference type="ChEBI" id="CHEBI:18248"/>
    </ligandPart>
</feature>
<dbReference type="EMBL" id="JAATIP010000052">
    <property type="protein sequence ID" value="KAF4383495.1"/>
    <property type="molecule type" value="Genomic_DNA"/>
</dbReference>
<keyword evidence="11 14" id="KW-1015">Disulfide bond</keyword>
<comment type="cofactor">
    <cofactor evidence="13">
        <name>heme b</name>
        <dbReference type="ChEBI" id="CHEBI:60344"/>
    </cofactor>
    <text evidence="13">Binds 1 heme b (iron(II)-protoporphyrin IX) group per subunit.</text>
</comment>
<comment type="similarity">
    <text evidence="3">Belongs to the peroxidase family. Ascorbate peroxidase subfamily.</text>
</comment>
<dbReference type="PANTHER" id="PTHR31517">
    <property type="match status" value="1"/>
</dbReference>
<dbReference type="FunFam" id="1.10.420.10:FF:000006">
    <property type="entry name" value="Peroxidase"/>
    <property type="match status" value="1"/>
</dbReference>
<dbReference type="InterPro" id="IPR002016">
    <property type="entry name" value="Haem_peroxidase"/>
</dbReference>
<dbReference type="PRINTS" id="PR00458">
    <property type="entry name" value="PEROXIDASE"/>
</dbReference>
<dbReference type="Pfam" id="PF00141">
    <property type="entry name" value="peroxidase"/>
    <property type="match status" value="1"/>
</dbReference>
<evidence type="ECO:0000256" key="10">
    <source>
        <dbReference type="ARBA" id="ARBA00023004"/>
    </source>
</evidence>
<evidence type="ECO:0000256" key="14">
    <source>
        <dbReference type="PIRSR" id="PIRSR600823-5"/>
    </source>
</evidence>
<evidence type="ECO:0000256" key="2">
    <source>
        <dbReference type="ARBA" id="ARBA00002322"/>
    </source>
</evidence>
<feature type="disulfide bond" evidence="14">
    <location>
        <begin position="112"/>
        <end position="144"/>
    </location>
</feature>
<dbReference type="GO" id="GO:0140825">
    <property type="term" value="F:lactoperoxidase activity"/>
    <property type="evidence" value="ECO:0007669"/>
    <property type="project" value="UniProtKB-EC"/>
</dbReference>
<dbReference type="PANTHER" id="PTHR31517:SF51">
    <property type="entry name" value="PEROXIDASE 55"/>
    <property type="match status" value="1"/>
</dbReference>
<evidence type="ECO:0000256" key="4">
    <source>
        <dbReference type="ARBA" id="ARBA00012313"/>
    </source>
</evidence>
<accession>A0A7J6GKR1</accession>
<feature type="signal peptide" evidence="15">
    <location>
        <begin position="1"/>
        <end position="29"/>
    </location>
</feature>
<comment type="catalytic activity">
    <reaction evidence="1">
        <text>2 a phenolic donor + H2O2 = 2 a phenolic radical donor + 2 H2O</text>
        <dbReference type="Rhea" id="RHEA:56136"/>
        <dbReference type="ChEBI" id="CHEBI:15377"/>
        <dbReference type="ChEBI" id="CHEBI:16240"/>
        <dbReference type="ChEBI" id="CHEBI:139520"/>
        <dbReference type="ChEBI" id="CHEBI:139521"/>
        <dbReference type="EC" id="1.11.1.7"/>
    </reaction>
</comment>
<evidence type="ECO:0000256" key="11">
    <source>
        <dbReference type="ARBA" id="ARBA00023157"/>
    </source>
</evidence>
<dbReference type="PRINTS" id="PR00461">
    <property type="entry name" value="PLPEROXIDASE"/>
</dbReference>